<dbReference type="STRING" id="93759.A0A1R3HZL2"/>
<dbReference type="Pfam" id="PF03478">
    <property type="entry name" value="Beta-prop_KIB1-4"/>
    <property type="match status" value="1"/>
</dbReference>
<name>A0A1R3HZL2_9ROSI</name>
<evidence type="ECO:0000313" key="3">
    <source>
        <dbReference type="Proteomes" id="UP000187203"/>
    </source>
</evidence>
<feature type="domain" description="KIB1-4 beta-propeller" evidence="1">
    <location>
        <begin position="57"/>
        <end position="273"/>
    </location>
</feature>
<evidence type="ECO:0000259" key="1">
    <source>
        <dbReference type="Pfam" id="PF03478"/>
    </source>
</evidence>
<gene>
    <name evidence="2" type="ORF">COLO4_25941</name>
</gene>
<dbReference type="AlphaFoldDB" id="A0A1R3HZL2"/>
<evidence type="ECO:0000313" key="2">
    <source>
        <dbReference type="EMBL" id="OMO75691.1"/>
    </source>
</evidence>
<dbReference type="Proteomes" id="UP000187203">
    <property type="component" value="Unassembled WGS sequence"/>
</dbReference>
<reference evidence="3" key="1">
    <citation type="submission" date="2013-09" db="EMBL/GenBank/DDBJ databases">
        <title>Corchorus olitorius genome sequencing.</title>
        <authorList>
            <person name="Alam M."/>
            <person name="Haque M.S."/>
            <person name="Islam M.S."/>
            <person name="Emdad E.M."/>
            <person name="Islam M.M."/>
            <person name="Ahmed B."/>
            <person name="Halim A."/>
            <person name="Hossen Q.M.M."/>
            <person name="Hossain M.Z."/>
            <person name="Ahmed R."/>
            <person name="Khan M.M."/>
            <person name="Islam R."/>
            <person name="Rashid M.M."/>
            <person name="Khan S.A."/>
            <person name="Rahman M.S."/>
            <person name="Alam M."/>
            <person name="Yahiya A.S."/>
            <person name="Khan M.S."/>
            <person name="Azam M.S."/>
            <person name="Haque T."/>
            <person name="Lashkar M.Z.H."/>
            <person name="Akhand A.I."/>
            <person name="Morshed G."/>
            <person name="Roy S."/>
            <person name="Uddin K.S."/>
            <person name="Rabeya T."/>
            <person name="Hossain A.S."/>
            <person name="Chowdhury A."/>
            <person name="Snigdha A.R."/>
            <person name="Mortoza M.S."/>
            <person name="Matin S.A."/>
            <person name="Hoque S.M.E."/>
            <person name="Islam M.K."/>
            <person name="Roy D.K."/>
            <person name="Haider R."/>
            <person name="Moosa M.M."/>
            <person name="Elias S.M."/>
            <person name="Hasan A.M."/>
            <person name="Jahan S."/>
            <person name="Shafiuddin M."/>
            <person name="Mahmood N."/>
            <person name="Shommy N.S."/>
        </authorList>
    </citation>
    <scope>NUCLEOTIDE SEQUENCE [LARGE SCALE GENOMIC DNA]</scope>
    <source>
        <strain evidence="3">cv. O-4</strain>
    </source>
</reference>
<dbReference type="EMBL" id="AWUE01019188">
    <property type="protein sequence ID" value="OMO75691.1"/>
    <property type="molecule type" value="Genomic_DNA"/>
</dbReference>
<protein>
    <submittedName>
        <fullName evidence="2">F-box protein</fullName>
    </submittedName>
</protein>
<accession>A0A1R3HZL2</accession>
<keyword evidence="3" id="KW-1185">Reference proteome</keyword>
<sequence length="331" mass="37992">MRTIDKFPWAMSFRWRPTDTGHQIDGECSLIYPPLKEQLYVEKGVRGKEFKFFLGAKPQASSYGWVLFKGDSSHVGVFFLYSLLTAEVIKLSESDIGNELLLVDVMTFSLDASSPKCVIFGLKVYWKKISIHICSPSDGAWKTYEFIGFNNYVPAVHAIYANGFFYCVFFGGQLGAFNLQLKEWTMLTLEWPRLSDFDFKHPILVAFDEELQMVFTDMSEILSFKPFIYGENYEALKLLNFDFSEKRWVKETSLNNHVLFVGCTCFSCPAVGETSQLAINVFSCSMWHPLIRCYDIKSNSVQYENRAKTVGRSRIWIEMSSRGSGVVRKKS</sequence>
<proteinExistence type="predicted"/>
<dbReference type="PANTHER" id="PTHR33127:SF5">
    <property type="entry name" value="TRANSMEMBRANE PROTEIN"/>
    <property type="match status" value="1"/>
</dbReference>
<dbReference type="InterPro" id="IPR005174">
    <property type="entry name" value="KIB1-4_b-propeller"/>
</dbReference>
<dbReference type="OrthoDB" id="1470835at2759"/>
<dbReference type="PANTHER" id="PTHR33127">
    <property type="entry name" value="TRANSMEMBRANE PROTEIN"/>
    <property type="match status" value="1"/>
</dbReference>
<organism evidence="2 3">
    <name type="scientific">Corchorus olitorius</name>
    <dbReference type="NCBI Taxonomy" id="93759"/>
    <lineage>
        <taxon>Eukaryota</taxon>
        <taxon>Viridiplantae</taxon>
        <taxon>Streptophyta</taxon>
        <taxon>Embryophyta</taxon>
        <taxon>Tracheophyta</taxon>
        <taxon>Spermatophyta</taxon>
        <taxon>Magnoliopsida</taxon>
        <taxon>eudicotyledons</taxon>
        <taxon>Gunneridae</taxon>
        <taxon>Pentapetalae</taxon>
        <taxon>rosids</taxon>
        <taxon>malvids</taxon>
        <taxon>Malvales</taxon>
        <taxon>Malvaceae</taxon>
        <taxon>Grewioideae</taxon>
        <taxon>Apeibeae</taxon>
        <taxon>Corchorus</taxon>
    </lineage>
</organism>
<comment type="caution">
    <text evidence="2">The sequence shown here is derived from an EMBL/GenBank/DDBJ whole genome shotgun (WGS) entry which is preliminary data.</text>
</comment>